<sequence length="131" mass="14316">MAARLLLVLPCPFLRRPAAPTAIHGRLPAPRQPPPQCPDPQRPLPRLELGSSFSDLLLPTTLTSASTPYSTMAVGSALELDCVVLDSVLLCSARRFTASALKSSKSGRLTKWITCRIKEKKWGIIVFAMLY</sequence>
<reference evidence="1" key="2">
    <citation type="submission" date="2018-04" db="EMBL/GenBank/DDBJ databases">
        <title>OnivRS2 (Oryza nivara Reference Sequence Version 2).</title>
        <authorList>
            <person name="Zhang J."/>
            <person name="Kudrna D."/>
            <person name="Lee S."/>
            <person name="Talag J."/>
            <person name="Rajasekar S."/>
            <person name="Welchert J."/>
            <person name="Hsing Y.-I."/>
            <person name="Wing R.A."/>
        </authorList>
    </citation>
    <scope>NUCLEOTIDE SEQUENCE [LARGE SCALE GENOMIC DNA]</scope>
    <source>
        <strain evidence="1">SL10</strain>
    </source>
</reference>
<keyword evidence="2" id="KW-1185">Reference proteome</keyword>
<dbReference type="EnsemblPlants" id="ONIVA07G00870.1">
    <property type="protein sequence ID" value="ONIVA07G00870.1"/>
    <property type="gene ID" value="ONIVA07G00870"/>
</dbReference>
<evidence type="ECO:0000313" key="2">
    <source>
        <dbReference type="Proteomes" id="UP000006591"/>
    </source>
</evidence>
<dbReference type="HOGENOM" id="CLU_1930913_0_0_1"/>
<dbReference type="AlphaFoldDB" id="A0A0E0HWC3"/>
<name>A0A0E0HWC3_ORYNI</name>
<dbReference type="Gramene" id="ONIVA07G00870.1">
    <property type="protein sequence ID" value="ONIVA07G00870.1"/>
    <property type="gene ID" value="ONIVA07G00870"/>
</dbReference>
<organism evidence="1">
    <name type="scientific">Oryza nivara</name>
    <name type="common">Indian wild rice</name>
    <name type="synonym">Oryza sativa f. spontanea</name>
    <dbReference type="NCBI Taxonomy" id="4536"/>
    <lineage>
        <taxon>Eukaryota</taxon>
        <taxon>Viridiplantae</taxon>
        <taxon>Streptophyta</taxon>
        <taxon>Embryophyta</taxon>
        <taxon>Tracheophyta</taxon>
        <taxon>Spermatophyta</taxon>
        <taxon>Magnoliopsida</taxon>
        <taxon>Liliopsida</taxon>
        <taxon>Poales</taxon>
        <taxon>Poaceae</taxon>
        <taxon>BOP clade</taxon>
        <taxon>Oryzoideae</taxon>
        <taxon>Oryzeae</taxon>
        <taxon>Oryzinae</taxon>
        <taxon>Oryza</taxon>
    </lineage>
</organism>
<proteinExistence type="predicted"/>
<dbReference type="Proteomes" id="UP000006591">
    <property type="component" value="Chromosome 7"/>
</dbReference>
<protein>
    <submittedName>
        <fullName evidence="1">Uncharacterized protein</fullName>
    </submittedName>
</protein>
<reference evidence="1" key="1">
    <citation type="submission" date="2015-04" db="UniProtKB">
        <authorList>
            <consortium name="EnsemblPlants"/>
        </authorList>
    </citation>
    <scope>IDENTIFICATION</scope>
    <source>
        <strain evidence="1">SL10</strain>
    </source>
</reference>
<evidence type="ECO:0000313" key="1">
    <source>
        <dbReference type="EnsemblPlants" id="ONIVA07G00870.1"/>
    </source>
</evidence>
<accession>A0A0E0HWC3</accession>